<sequence>MHIPAPLHHRNCAPCAYLGTGACGAWRPVVIIFRILCNIPAKMRFYRGRRDIVFSEPYDLVCVQMSVCCLLPEGIEAFGEQYFSKYKTLTISFSNFMCGMLCIYTVYDYG</sequence>
<reference evidence="2 3" key="1">
    <citation type="submission" date="2013-08" db="EMBL/GenBank/DDBJ databases">
        <authorList>
            <person name="Weinstock G."/>
            <person name="Sodergren E."/>
            <person name="Wylie T."/>
            <person name="Fulton L."/>
            <person name="Fulton R."/>
            <person name="Fronick C."/>
            <person name="O'Laughlin M."/>
            <person name="Godfrey J."/>
            <person name="Miner T."/>
            <person name="Herter B."/>
            <person name="Appelbaum E."/>
            <person name="Cordes M."/>
            <person name="Lek S."/>
            <person name="Wollam A."/>
            <person name="Pepin K.H."/>
            <person name="Palsikar V.B."/>
            <person name="Mitreva M."/>
            <person name="Wilson R.K."/>
        </authorList>
    </citation>
    <scope>NUCLEOTIDE SEQUENCE [LARGE SCALE GENOMIC DNA]</scope>
    <source>
        <strain evidence="2 3">F0184</strain>
    </source>
</reference>
<dbReference type="Proteomes" id="UP000017174">
    <property type="component" value="Unassembled WGS sequence"/>
</dbReference>
<dbReference type="AlphaFoldDB" id="U7UYU5"/>
<keyword evidence="1" id="KW-0472">Membrane</keyword>
<gene>
    <name evidence="2" type="ORF">HMPREF0742_02449</name>
</gene>
<dbReference type="EMBL" id="AXZG01000068">
    <property type="protein sequence ID" value="ERT64074.1"/>
    <property type="molecule type" value="Genomic_DNA"/>
</dbReference>
<evidence type="ECO:0000313" key="2">
    <source>
        <dbReference type="EMBL" id="ERT64074.1"/>
    </source>
</evidence>
<protein>
    <submittedName>
        <fullName evidence="2">Uncharacterized protein</fullName>
    </submittedName>
</protein>
<accession>U7UYU5</accession>
<feature type="transmembrane region" description="Helical" evidence="1">
    <location>
        <begin position="88"/>
        <end position="107"/>
    </location>
</feature>
<name>U7UYU5_9MICC</name>
<keyword evidence="1" id="KW-1133">Transmembrane helix</keyword>
<proteinExistence type="predicted"/>
<organism evidence="2 3">
    <name type="scientific">Rothia aeria F0184</name>
    <dbReference type="NCBI Taxonomy" id="888019"/>
    <lineage>
        <taxon>Bacteria</taxon>
        <taxon>Bacillati</taxon>
        <taxon>Actinomycetota</taxon>
        <taxon>Actinomycetes</taxon>
        <taxon>Micrococcales</taxon>
        <taxon>Micrococcaceae</taxon>
        <taxon>Rothia</taxon>
    </lineage>
</organism>
<dbReference type="HOGENOM" id="CLU_2169183_0_0_11"/>
<evidence type="ECO:0000256" key="1">
    <source>
        <dbReference type="SAM" id="Phobius"/>
    </source>
</evidence>
<evidence type="ECO:0000313" key="3">
    <source>
        <dbReference type="Proteomes" id="UP000017174"/>
    </source>
</evidence>
<comment type="caution">
    <text evidence="2">The sequence shown here is derived from an EMBL/GenBank/DDBJ whole genome shotgun (WGS) entry which is preliminary data.</text>
</comment>
<keyword evidence="1" id="KW-0812">Transmembrane</keyword>